<dbReference type="Gene3D" id="1.10.10.10">
    <property type="entry name" value="Winged helix-like DNA-binding domain superfamily/Winged helix DNA-binding domain"/>
    <property type="match status" value="1"/>
</dbReference>
<proteinExistence type="predicted"/>
<organism evidence="1 2">
    <name type="scientific">Alteromonas australica</name>
    <dbReference type="NCBI Taxonomy" id="589873"/>
    <lineage>
        <taxon>Bacteria</taxon>
        <taxon>Pseudomonadati</taxon>
        <taxon>Pseudomonadota</taxon>
        <taxon>Gammaproteobacteria</taxon>
        <taxon>Alteromonadales</taxon>
        <taxon>Alteromonadaceae</taxon>
        <taxon>Alteromonas/Salinimonas group</taxon>
        <taxon>Alteromonas</taxon>
    </lineage>
</organism>
<comment type="caution">
    <text evidence="1">The sequence shown here is derived from an EMBL/GenBank/DDBJ whole genome shotgun (WGS) entry which is preliminary data.</text>
</comment>
<protein>
    <recommendedName>
        <fullName evidence="3">Helix-turn-helix domain-containing protein</fullName>
    </recommendedName>
</protein>
<evidence type="ECO:0000313" key="1">
    <source>
        <dbReference type="EMBL" id="HAW77431.1"/>
    </source>
</evidence>
<dbReference type="InterPro" id="IPR036388">
    <property type="entry name" value="WH-like_DNA-bd_sf"/>
</dbReference>
<feature type="non-terminal residue" evidence="1">
    <location>
        <position position="1"/>
    </location>
</feature>
<evidence type="ECO:0008006" key="3">
    <source>
        <dbReference type="Google" id="ProtNLM"/>
    </source>
</evidence>
<dbReference type="Proteomes" id="UP000263517">
    <property type="component" value="Unassembled WGS sequence"/>
</dbReference>
<name>A0A350P814_9ALTE</name>
<sequence>LNDSVAKLVLIGIADRYNPEYGYAYPAVSWLAKVADCSDRTVQRKIIFLEEYGFIGIMRSHPKDGRTKGANKYSLPMLEGVTQCQGVTKSGGGGDTLDVGGVVTPKSHPNNRTIDNYNNMISLFDLFWEACPKKVGKKHALSAFKTAAKHNDPEMLIKAMTAYADLVKRKAIEPRYIKHPSTWLNGGCWEDEEEQPQPENYGVSQRWMPRSEAEFHAKFDQMPDWYRLNRPDVITLAKEAGWLDE</sequence>
<evidence type="ECO:0000313" key="2">
    <source>
        <dbReference type="Proteomes" id="UP000263517"/>
    </source>
</evidence>
<dbReference type="Pfam" id="PF13730">
    <property type="entry name" value="HTH_36"/>
    <property type="match status" value="1"/>
</dbReference>
<reference evidence="1 2" key="1">
    <citation type="journal article" date="2018" name="Nat. Biotechnol.">
        <title>A standardized bacterial taxonomy based on genome phylogeny substantially revises the tree of life.</title>
        <authorList>
            <person name="Parks D.H."/>
            <person name="Chuvochina M."/>
            <person name="Waite D.W."/>
            <person name="Rinke C."/>
            <person name="Skarshewski A."/>
            <person name="Chaumeil P.A."/>
            <person name="Hugenholtz P."/>
        </authorList>
    </citation>
    <scope>NUCLEOTIDE SEQUENCE [LARGE SCALE GENOMIC DNA]</scope>
    <source>
        <strain evidence="1">UBA11978</strain>
    </source>
</reference>
<accession>A0A350P814</accession>
<dbReference type="AlphaFoldDB" id="A0A350P814"/>
<gene>
    <name evidence="1" type="ORF">DCW74_17065</name>
</gene>
<dbReference type="EMBL" id="DNAN01000601">
    <property type="protein sequence ID" value="HAW77431.1"/>
    <property type="molecule type" value="Genomic_DNA"/>
</dbReference>